<reference evidence="2 3" key="1">
    <citation type="journal article" date="2016" name="Mol. Biol. Evol.">
        <title>Comparative Genomics of Early-Diverging Mushroom-Forming Fungi Provides Insights into the Origins of Lignocellulose Decay Capabilities.</title>
        <authorList>
            <person name="Nagy L.G."/>
            <person name="Riley R."/>
            <person name="Tritt A."/>
            <person name="Adam C."/>
            <person name="Daum C."/>
            <person name="Floudas D."/>
            <person name="Sun H."/>
            <person name="Yadav J.S."/>
            <person name="Pangilinan J."/>
            <person name="Larsson K.H."/>
            <person name="Matsuura K."/>
            <person name="Barry K."/>
            <person name="Labutti K."/>
            <person name="Kuo R."/>
            <person name="Ohm R.A."/>
            <person name="Bhattacharya S.S."/>
            <person name="Shirouzu T."/>
            <person name="Yoshinaga Y."/>
            <person name="Martin F.M."/>
            <person name="Grigoriev I.V."/>
            <person name="Hibbett D.S."/>
        </authorList>
    </citation>
    <scope>NUCLEOTIDE SEQUENCE [LARGE SCALE GENOMIC DNA]</scope>
    <source>
        <strain evidence="2 3">HHB12029</strain>
    </source>
</reference>
<accession>A0A165LPE5</accession>
<sequence>MPTRREATIIIVALVLFILYFNSTAPIDTQAVTKPSKGSLQGLREYVLGPSGPDYSREFGPEFAKSIQAALAKWHAHESLELRDEGTVRNGRVDWPDDALPETRVVTHVPGWTILDNVVVYKGSIYLVTDDQLSFPPMEAISNWWQMHFINTTEARREFGAYAGSVDGVSWLCTDDDREITRFHLLGLQRLHASISPSAPPARIVFPRPGGPRAPAGMESSLLHYAFPAVNVWLKPEWDDFGDIIKPWVYERVILVSMGAASHIWGDAVSWAPPLFVPAPDTWWTSVREHVHDSLNIREDDGRPVVVYMTHGRPGLRLGPAARAKLIDGLEKLGANSGAEVHILDPTSSLLQSFGERTSLVARARVLLGTPSPALDDAVFLRPGAALFEFFPPGVMLHERGLPARSMGVDYVAWWGDRSFSGGNLPNARDTTPFATNATLGEDMPLDVDAVLSAITARISGEL</sequence>
<dbReference type="InParanoid" id="A0A165LPE5"/>
<keyword evidence="1" id="KW-0732">Signal</keyword>
<dbReference type="STRING" id="1314781.A0A165LPE5"/>
<evidence type="ECO:0000313" key="2">
    <source>
        <dbReference type="EMBL" id="KZV98134.1"/>
    </source>
</evidence>
<gene>
    <name evidence="2" type="ORF">EXIGLDRAFT_763807</name>
</gene>
<evidence type="ECO:0000256" key="1">
    <source>
        <dbReference type="SAM" id="SignalP"/>
    </source>
</evidence>
<dbReference type="Proteomes" id="UP000077266">
    <property type="component" value="Unassembled WGS sequence"/>
</dbReference>
<dbReference type="AlphaFoldDB" id="A0A165LPE5"/>
<proteinExistence type="predicted"/>
<protein>
    <submittedName>
        <fullName evidence="2">Uncharacterized protein</fullName>
    </submittedName>
</protein>
<name>A0A165LPE5_EXIGL</name>
<keyword evidence="3" id="KW-1185">Reference proteome</keyword>
<organism evidence="2 3">
    <name type="scientific">Exidia glandulosa HHB12029</name>
    <dbReference type="NCBI Taxonomy" id="1314781"/>
    <lineage>
        <taxon>Eukaryota</taxon>
        <taxon>Fungi</taxon>
        <taxon>Dikarya</taxon>
        <taxon>Basidiomycota</taxon>
        <taxon>Agaricomycotina</taxon>
        <taxon>Agaricomycetes</taxon>
        <taxon>Auriculariales</taxon>
        <taxon>Exidiaceae</taxon>
        <taxon>Exidia</taxon>
    </lineage>
</organism>
<dbReference type="OrthoDB" id="529273at2759"/>
<feature type="signal peptide" evidence="1">
    <location>
        <begin position="1"/>
        <end position="26"/>
    </location>
</feature>
<dbReference type="EMBL" id="KV425922">
    <property type="protein sequence ID" value="KZV98134.1"/>
    <property type="molecule type" value="Genomic_DNA"/>
</dbReference>
<evidence type="ECO:0000313" key="3">
    <source>
        <dbReference type="Proteomes" id="UP000077266"/>
    </source>
</evidence>
<feature type="chain" id="PRO_5007861817" evidence="1">
    <location>
        <begin position="27"/>
        <end position="463"/>
    </location>
</feature>